<feature type="domain" description="Tyrosine specific protein phosphatases" evidence="5">
    <location>
        <begin position="72"/>
        <end position="134"/>
    </location>
</feature>
<sequence>MSPVSFNVNPIYAQITEIVRGLFICGVSSLTAENMQKHDISFIVNATNEVPNVQSLGNIPRVKLWLEDTPQASVYPLLDHQTDQIEAVIASGGNVLVHCVAGISRSATICLAFLTKFRCKSLKQAYQLMAQKRPLVRPNIGFWRQLIAYEQHVKQNIGTVQLVRDKAHPDQVIPNVYLDVAIEFQKSSSSALNHGNIQLLQKNADEDENRFSCEGRNRRNSGGKLKFQPVLEPVFECVEVIA</sequence>
<evidence type="ECO:0000259" key="4">
    <source>
        <dbReference type="PROSITE" id="PS50054"/>
    </source>
</evidence>
<comment type="similarity">
    <text evidence="1">Belongs to the protein-tyrosine phosphatase family. Non-receptor class dual specificity subfamily.</text>
</comment>
<feature type="domain" description="Tyrosine-protein phosphatase" evidence="4">
    <location>
        <begin position="14"/>
        <end position="155"/>
    </location>
</feature>
<dbReference type="SUPFAM" id="SSF52799">
    <property type="entry name" value="(Phosphotyrosine protein) phosphatases II"/>
    <property type="match status" value="1"/>
</dbReference>
<dbReference type="WBParaSite" id="EEL_0000418001-mRNA-1">
    <property type="protein sequence ID" value="EEL_0000418001-mRNA-1"/>
    <property type="gene ID" value="EEL_0000418001"/>
</dbReference>
<dbReference type="InterPro" id="IPR000387">
    <property type="entry name" value="Tyr_Pase_dom"/>
</dbReference>
<dbReference type="PANTHER" id="PTHR45961:SF9">
    <property type="entry name" value="DUAL SPECIFICITY PROTEIN PHOSPHATASE 14"/>
    <property type="match status" value="1"/>
</dbReference>
<reference evidence="7" key="1">
    <citation type="submission" date="2017-02" db="UniProtKB">
        <authorList>
            <consortium name="WormBaseParasite"/>
        </authorList>
    </citation>
    <scope>IDENTIFICATION</scope>
</reference>
<dbReference type="PROSITE" id="PS50056">
    <property type="entry name" value="TYR_PHOSPHATASE_2"/>
    <property type="match status" value="1"/>
</dbReference>
<evidence type="ECO:0000313" key="6">
    <source>
        <dbReference type="Proteomes" id="UP000050640"/>
    </source>
</evidence>
<evidence type="ECO:0000256" key="3">
    <source>
        <dbReference type="ARBA" id="ARBA00022912"/>
    </source>
</evidence>
<dbReference type="PROSITE" id="PS00383">
    <property type="entry name" value="TYR_PHOSPHATASE_1"/>
    <property type="match status" value="1"/>
</dbReference>
<keyword evidence="6" id="KW-1185">Reference proteome</keyword>
<dbReference type="GO" id="GO:0004721">
    <property type="term" value="F:phosphoprotein phosphatase activity"/>
    <property type="evidence" value="ECO:0007669"/>
    <property type="project" value="UniProtKB-KW"/>
</dbReference>
<dbReference type="Proteomes" id="UP000050640">
    <property type="component" value="Unplaced"/>
</dbReference>
<dbReference type="CDD" id="cd14514">
    <property type="entry name" value="DUSP14-like"/>
    <property type="match status" value="1"/>
</dbReference>
<evidence type="ECO:0000259" key="5">
    <source>
        <dbReference type="PROSITE" id="PS50056"/>
    </source>
</evidence>
<evidence type="ECO:0000256" key="2">
    <source>
        <dbReference type="ARBA" id="ARBA00022801"/>
    </source>
</evidence>
<dbReference type="InterPro" id="IPR016130">
    <property type="entry name" value="Tyr_Pase_AS"/>
</dbReference>
<organism evidence="6 7">
    <name type="scientific">Elaeophora elaphi</name>
    <dbReference type="NCBI Taxonomy" id="1147741"/>
    <lineage>
        <taxon>Eukaryota</taxon>
        <taxon>Metazoa</taxon>
        <taxon>Ecdysozoa</taxon>
        <taxon>Nematoda</taxon>
        <taxon>Chromadorea</taxon>
        <taxon>Rhabditida</taxon>
        <taxon>Spirurina</taxon>
        <taxon>Spiruromorpha</taxon>
        <taxon>Filarioidea</taxon>
        <taxon>Onchocercidae</taxon>
        <taxon>Elaeophora</taxon>
    </lineage>
</organism>
<keyword evidence="2" id="KW-0378">Hydrolase</keyword>
<dbReference type="STRING" id="1147741.A0A0R3RR34"/>
<dbReference type="AlphaFoldDB" id="A0A0R3RR34"/>
<dbReference type="InterPro" id="IPR000340">
    <property type="entry name" value="Dual-sp_phosphatase_cat-dom"/>
</dbReference>
<keyword evidence="3" id="KW-0904">Protein phosphatase</keyword>
<dbReference type="InterPro" id="IPR020422">
    <property type="entry name" value="TYR_PHOSPHATASE_DUAL_dom"/>
</dbReference>
<name>A0A0R3RR34_9BILA</name>
<dbReference type="Pfam" id="PF00782">
    <property type="entry name" value="DSPc"/>
    <property type="match status" value="1"/>
</dbReference>
<protein>
    <submittedName>
        <fullName evidence="7">Dual specificity protein phosphatase 14</fullName>
    </submittedName>
</protein>
<proteinExistence type="inferred from homology"/>
<dbReference type="SMART" id="SM00195">
    <property type="entry name" value="DSPc"/>
    <property type="match status" value="1"/>
</dbReference>
<dbReference type="Gene3D" id="3.90.190.10">
    <property type="entry name" value="Protein tyrosine phosphatase superfamily"/>
    <property type="match status" value="1"/>
</dbReference>
<dbReference type="PROSITE" id="PS50054">
    <property type="entry name" value="TYR_PHOSPHATASE_DUAL"/>
    <property type="match status" value="1"/>
</dbReference>
<dbReference type="PANTHER" id="PTHR45961">
    <property type="entry name" value="IP21249P"/>
    <property type="match status" value="1"/>
</dbReference>
<accession>A0A0R3RR34</accession>
<dbReference type="InterPro" id="IPR052103">
    <property type="entry name" value="Dual_spec_Phospatases"/>
</dbReference>
<evidence type="ECO:0000313" key="7">
    <source>
        <dbReference type="WBParaSite" id="EEL_0000418001-mRNA-1"/>
    </source>
</evidence>
<evidence type="ECO:0000256" key="1">
    <source>
        <dbReference type="ARBA" id="ARBA00008601"/>
    </source>
</evidence>
<dbReference type="InterPro" id="IPR029021">
    <property type="entry name" value="Prot-tyrosine_phosphatase-like"/>
</dbReference>
<dbReference type="GO" id="GO:0005737">
    <property type="term" value="C:cytoplasm"/>
    <property type="evidence" value="ECO:0007669"/>
    <property type="project" value="TreeGrafter"/>
</dbReference>